<keyword evidence="8 10" id="KW-0406">Ion transport</keyword>
<evidence type="ECO:0000256" key="10">
    <source>
        <dbReference type="PIRNR" id="PIRNR006247"/>
    </source>
</evidence>
<evidence type="ECO:0000256" key="4">
    <source>
        <dbReference type="ARBA" id="ARBA00022538"/>
    </source>
</evidence>
<dbReference type="AlphaFoldDB" id="A0AAN4URA2"/>
<dbReference type="PANTHER" id="PTHR32024">
    <property type="entry name" value="TRK SYSTEM POTASSIUM UPTAKE PROTEIN TRKG-RELATED"/>
    <property type="match status" value="1"/>
</dbReference>
<feature type="transmembrane region" description="Helical" evidence="12">
    <location>
        <begin position="389"/>
        <end position="414"/>
    </location>
</feature>
<accession>A0AAN4URA2</accession>
<dbReference type="EMBL" id="FNOB01000009">
    <property type="protein sequence ID" value="SDX04555.1"/>
    <property type="molecule type" value="Genomic_DNA"/>
</dbReference>
<dbReference type="InterPro" id="IPR003445">
    <property type="entry name" value="Cat_transpt"/>
</dbReference>
<feature type="transmembrane region" description="Helical" evidence="12">
    <location>
        <begin position="273"/>
        <end position="291"/>
    </location>
</feature>
<reference evidence="14 15" key="2">
    <citation type="submission" date="2016-10" db="EMBL/GenBank/DDBJ databases">
        <authorList>
            <person name="Varghese N."/>
            <person name="Submissions S."/>
        </authorList>
    </citation>
    <scope>NUCLEOTIDE SEQUENCE [LARGE SCALE GENOMIC DNA]</scope>
    <source>
        <strain evidence="14 15">DSM 24802</strain>
    </source>
</reference>
<evidence type="ECO:0000313" key="14">
    <source>
        <dbReference type="EMBL" id="SDX04555.1"/>
    </source>
</evidence>
<feature type="binding site" evidence="11">
    <location>
        <position position="315"/>
    </location>
    <ligand>
        <name>K(+)</name>
        <dbReference type="ChEBI" id="CHEBI:29103"/>
    </ligand>
</feature>
<dbReference type="GO" id="GO:0046872">
    <property type="term" value="F:metal ion binding"/>
    <property type="evidence" value="ECO:0007669"/>
    <property type="project" value="UniProtKB-KW"/>
</dbReference>
<dbReference type="RefSeq" id="WP_035845346.1">
    <property type="nucleotide sequence ID" value="NZ_BNAB01000008.1"/>
</dbReference>
<evidence type="ECO:0000256" key="6">
    <source>
        <dbReference type="ARBA" id="ARBA00022958"/>
    </source>
</evidence>
<gene>
    <name evidence="13" type="primary">trkH3</name>
    <name evidence="13" type="ORF">GCM10008024_20270</name>
    <name evidence="14" type="ORF">SAMN05444006_10979</name>
</gene>
<feature type="binding site" evidence="11">
    <location>
        <position position="113"/>
    </location>
    <ligand>
        <name>K(+)</name>
        <dbReference type="ChEBI" id="CHEBI:29103"/>
    </ligand>
</feature>
<name>A0AAN4URA2_9RHOB</name>
<evidence type="ECO:0000256" key="7">
    <source>
        <dbReference type="ARBA" id="ARBA00022989"/>
    </source>
</evidence>
<comment type="subcellular location">
    <subcellularLocation>
        <location evidence="10">Cell inner membrane</location>
        <topology evidence="10">Multi-pass membrane protein</topology>
    </subcellularLocation>
    <subcellularLocation>
        <location evidence="1">Cell membrane</location>
        <topology evidence="1">Multi-pass membrane protein</topology>
    </subcellularLocation>
</comment>
<evidence type="ECO:0000256" key="3">
    <source>
        <dbReference type="ARBA" id="ARBA00022475"/>
    </source>
</evidence>
<evidence type="ECO:0000313" key="15">
    <source>
        <dbReference type="Proteomes" id="UP000199541"/>
    </source>
</evidence>
<feature type="transmembrane region" description="Helical" evidence="12">
    <location>
        <begin position="229"/>
        <end position="252"/>
    </location>
</feature>
<reference evidence="13" key="1">
    <citation type="journal article" date="2014" name="Int. J. Syst. Evol. Microbiol.">
        <title>Complete genome sequence of Corynebacterium casei LMG S-19264T (=DSM 44701T), isolated from a smear-ripened cheese.</title>
        <authorList>
            <consortium name="US DOE Joint Genome Institute (JGI-PGF)"/>
            <person name="Walter F."/>
            <person name="Albersmeier A."/>
            <person name="Kalinowski J."/>
            <person name="Ruckert C."/>
        </authorList>
    </citation>
    <scope>NUCLEOTIDE SEQUENCE</scope>
    <source>
        <strain evidence="13">CGMCC 1.10859</strain>
    </source>
</reference>
<feature type="transmembrane region" description="Helical" evidence="12">
    <location>
        <begin position="71"/>
        <end position="92"/>
    </location>
</feature>
<dbReference type="GO" id="GO:0015379">
    <property type="term" value="F:potassium:chloride symporter activity"/>
    <property type="evidence" value="ECO:0007669"/>
    <property type="project" value="InterPro"/>
</dbReference>
<feature type="transmembrane region" description="Helical" evidence="12">
    <location>
        <begin position="455"/>
        <end position="476"/>
    </location>
</feature>
<proteinExistence type="inferred from homology"/>
<keyword evidence="7 12" id="KW-1133">Transmembrane helix</keyword>
<keyword evidence="11" id="KW-0479">Metal-binding</keyword>
<evidence type="ECO:0000256" key="1">
    <source>
        <dbReference type="ARBA" id="ARBA00004651"/>
    </source>
</evidence>
<dbReference type="Pfam" id="PF02386">
    <property type="entry name" value="TrkH"/>
    <property type="match status" value="1"/>
</dbReference>
<dbReference type="PANTHER" id="PTHR32024:SF3">
    <property type="entry name" value="TRK SYSTEM POTASSIUM UPTAKE PROTEIN"/>
    <property type="match status" value="1"/>
</dbReference>
<feature type="transmembrane region" description="Helical" evidence="12">
    <location>
        <begin position="187"/>
        <end position="209"/>
    </location>
</feature>
<feature type="transmembrane region" description="Helical" evidence="12">
    <location>
        <begin position="7"/>
        <end position="27"/>
    </location>
</feature>
<evidence type="ECO:0000256" key="2">
    <source>
        <dbReference type="ARBA" id="ARBA00022448"/>
    </source>
</evidence>
<keyword evidence="10" id="KW-0997">Cell inner membrane</keyword>
<keyword evidence="9 10" id="KW-0472">Membrane</keyword>
<reference evidence="13" key="3">
    <citation type="submission" date="2023-06" db="EMBL/GenBank/DDBJ databases">
        <authorList>
            <person name="Sun Q."/>
            <person name="Zhou Y."/>
        </authorList>
    </citation>
    <scope>NUCLEOTIDE SEQUENCE</scope>
    <source>
        <strain evidence="13">CGMCC 1.10859</strain>
    </source>
</reference>
<dbReference type="Proteomes" id="UP000634647">
    <property type="component" value="Unassembled WGS sequence"/>
</dbReference>
<dbReference type="Proteomes" id="UP000199541">
    <property type="component" value="Unassembled WGS sequence"/>
</dbReference>
<comment type="function">
    <text evidence="10">Low-affinity potassium transport system. Interacts with Trk system potassium uptake protein TrkA.</text>
</comment>
<evidence type="ECO:0000256" key="9">
    <source>
        <dbReference type="ARBA" id="ARBA00023136"/>
    </source>
</evidence>
<comment type="similarity">
    <text evidence="10">Belongs to the TrkH potassium transport family.</text>
</comment>
<dbReference type="GO" id="GO:0005886">
    <property type="term" value="C:plasma membrane"/>
    <property type="evidence" value="ECO:0007669"/>
    <property type="project" value="UniProtKB-SubCell"/>
</dbReference>
<sequence length="482" mass="51438">MSDLRPVGYVIGLLVAALGAVMLLPFAADLIEGDGNWPVFLGCAAMTSLAGVALALACANGVTQGLTIQQSFLLTTGTWVILPLFGAVPFMLGAPHVGLTDAYFEAMSGLTTTGSTVFVGLDHLPAGTLLWRGLLQWLGGLGIVIVAMVFLPVMKVGGMQYFRSESFDTLGKILPRALDISTGLIKVYLALTLACTATYFALGMTGFNAFVHALTTVSTGGFASSDKSFAAYAGPMEYAAAAFMLLASMPFIRFVQLGGGNWRPLWRDIQVRAYLRWNAYAIAAIVAYEVVDRGAPVFATLRETTFNVVTIFSGTGYTSVDIGLWGPFPFMVVFIAGMIGGCTASTGCSIKVFRFLIVFEAIRTQIRRILRPNAILPVRLEGRPISEDVINSVIVLLTVFVLTFGAVAVGLSFIGLNSETAVTAAWTSVFNIGPAFGPGVGPTGAMDTFPWPAKWLMSFGMLAGRLELLSVFVLFVPRFWRG</sequence>
<keyword evidence="5 12" id="KW-0812">Transmembrane</keyword>
<evidence type="ECO:0000256" key="8">
    <source>
        <dbReference type="ARBA" id="ARBA00023065"/>
    </source>
</evidence>
<keyword evidence="15" id="KW-1185">Reference proteome</keyword>
<evidence type="ECO:0000256" key="12">
    <source>
        <dbReference type="SAM" id="Phobius"/>
    </source>
</evidence>
<comment type="caution">
    <text evidence="13">The sequence shown here is derived from an EMBL/GenBank/DDBJ whole genome shotgun (WGS) entry which is preliminary data.</text>
</comment>
<keyword evidence="6 10" id="KW-0630">Potassium</keyword>
<feature type="binding site" evidence="11">
    <location>
        <position position="220"/>
    </location>
    <ligand>
        <name>K(+)</name>
        <dbReference type="ChEBI" id="CHEBI:29103"/>
    </ligand>
</feature>
<dbReference type="InterPro" id="IPR004772">
    <property type="entry name" value="TrkH"/>
</dbReference>
<keyword evidence="3 10" id="KW-1003">Cell membrane</keyword>
<feature type="transmembrane region" description="Helical" evidence="12">
    <location>
        <begin position="39"/>
        <end position="59"/>
    </location>
</feature>
<feature type="transmembrane region" description="Helical" evidence="12">
    <location>
        <begin position="330"/>
        <end position="359"/>
    </location>
</feature>
<evidence type="ECO:0000313" key="13">
    <source>
        <dbReference type="EMBL" id="GHE02083.1"/>
    </source>
</evidence>
<dbReference type="EMBL" id="BNAB01000008">
    <property type="protein sequence ID" value="GHE02083.1"/>
    <property type="molecule type" value="Genomic_DNA"/>
</dbReference>
<evidence type="ECO:0000256" key="11">
    <source>
        <dbReference type="PIRSR" id="PIRSR006247-1"/>
    </source>
</evidence>
<feature type="binding site" evidence="11">
    <location>
        <position position="112"/>
    </location>
    <ligand>
        <name>K(+)</name>
        <dbReference type="ChEBI" id="CHEBI:29103"/>
    </ligand>
</feature>
<protein>
    <recommendedName>
        <fullName evidence="10">Trk system potassium uptake protein</fullName>
    </recommendedName>
</protein>
<feature type="binding site" evidence="11">
    <location>
        <position position="431"/>
    </location>
    <ligand>
        <name>K(+)</name>
        <dbReference type="ChEBI" id="CHEBI:29103"/>
    </ligand>
</feature>
<feature type="transmembrane region" description="Helical" evidence="12">
    <location>
        <begin position="134"/>
        <end position="154"/>
    </location>
</feature>
<dbReference type="PIRSF" id="PIRSF006247">
    <property type="entry name" value="TrkH"/>
    <property type="match status" value="1"/>
</dbReference>
<evidence type="ECO:0000313" key="16">
    <source>
        <dbReference type="Proteomes" id="UP000634647"/>
    </source>
</evidence>
<evidence type="ECO:0000256" key="5">
    <source>
        <dbReference type="ARBA" id="ARBA00022692"/>
    </source>
</evidence>
<keyword evidence="4 10" id="KW-0633">Potassium transport</keyword>
<organism evidence="13 16">
    <name type="scientific">Allgaiera indica</name>
    <dbReference type="NCBI Taxonomy" id="765699"/>
    <lineage>
        <taxon>Bacteria</taxon>
        <taxon>Pseudomonadati</taxon>
        <taxon>Pseudomonadota</taxon>
        <taxon>Alphaproteobacteria</taxon>
        <taxon>Rhodobacterales</taxon>
        <taxon>Paracoccaceae</taxon>
        <taxon>Allgaiera</taxon>
    </lineage>
</organism>
<keyword evidence="2 10" id="KW-0813">Transport</keyword>